<feature type="domain" description="Penicillin-binding protein dimerisation" evidence="13">
    <location>
        <begin position="64"/>
        <end position="267"/>
    </location>
</feature>
<reference evidence="14 15" key="1">
    <citation type="journal article" date="2018" name="J. Microbiol.">
        <title>Baekduia soli gen. nov., sp. nov., a novel bacterium isolated from the soil of Baekdu Mountain and proposal of a novel family name, Baekduiaceae fam. nov.</title>
        <authorList>
            <person name="An D.S."/>
            <person name="Siddiqi M.Z."/>
            <person name="Kim K.H."/>
            <person name="Yu H.S."/>
            <person name="Im W.T."/>
        </authorList>
    </citation>
    <scope>NUCLEOTIDE SEQUENCE [LARGE SCALE GENOMIC DNA]</scope>
    <source>
        <strain evidence="14 15">BR7-21</strain>
    </source>
</reference>
<feature type="domain" description="Penicillin-binding protein transpeptidase" evidence="12">
    <location>
        <begin position="307"/>
        <end position="661"/>
    </location>
</feature>
<evidence type="ECO:0000259" key="12">
    <source>
        <dbReference type="Pfam" id="PF00905"/>
    </source>
</evidence>
<dbReference type="Gene3D" id="3.40.710.10">
    <property type="entry name" value="DD-peptidase/beta-lactamase superfamily"/>
    <property type="match status" value="1"/>
</dbReference>
<dbReference type="SUPFAM" id="SSF56519">
    <property type="entry name" value="Penicillin binding protein dimerisation domain"/>
    <property type="match status" value="1"/>
</dbReference>
<dbReference type="GO" id="GO:0008360">
    <property type="term" value="P:regulation of cell shape"/>
    <property type="evidence" value="ECO:0007669"/>
    <property type="project" value="UniProtKB-KW"/>
</dbReference>
<dbReference type="InterPro" id="IPR012338">
    <property type="entry name" value="Beta-lactam/transpept-like"/>
</dbReference>
<accession>A0A5B8U970</accession>
<dbReference type="Proteomes" id="UP000321805">
    <property type="component" value="Chromosome"/>
</dbReference>
<protein>
    <recommendedName>
        <fullName evidence="16">Penicillin-binding protein 2</fullName>
    </recommendedName>
</protein>
<dbReference type="InterPro" id="IPR005311">
    <property type="entry name" value="PBP_dimer"/>
</dbReference>
<dbReference type="Gene3D" id="3.90.1310.10">
    <property type="entry name" value="Penicillin-binding protein 2a (Domain 2)"/>
    <property type="match status" value="1"/>
</dbReference>
<evidence type="ECO:0000256" key="7">
    <source>
        <dbReference type="ARBA" id="ARBA00022984"/>
    </source>
</evidence>
<evidence type="ECO:0000256" key="9">
    <source>
        <dbReference type="ARBA" id="ARBA00023136"/>
    </source>
</evidence>
<organism evidence="14 15">
    <name type="scientific">Baekduia soli</name>
    <dbReference type="NCBI Taxonomy" id="496014"/>
    <lineage>
        <taxon>Bacteria</taxon>
        <taxon>Bacillati</taxon>
        <taxon>Actinomycetota</taxon>
        <taxon>Thermoleophilia</taxon>
        <taxon>Solirubrobacterales</taxon>
        <taxon>Baekduiaceae</taxon>
        <taxon>Baekduia</taxon>
    </lineage>
</organism>
<evidence type="ECO:0008006" key="16">
    <source>
        <dbReference type="Google" id="ProtNLM"/>
    </source>
</evidence>
<evidence type="ECO:0000256" key="5">
    <source>
        <dbReference type="ARBA" id="ARBA00022692"/>
    </source>
</evidence>
<dbReference type="InterPro" id="IPR050515">
    <property type="entry name" value="Beta-lactam/transpept"/>
</dbReference>
<evidence type="ECO:0000259" key="13">
    <source>
        <dbReference type="Pfam" id="PF03717"/>
    </source>
</evidence>
<name>A0A5B8U970_9ACTN</name>
<keyword evidence="8 11" id="KW-1133">Transmembrane helix</keyword>
<proteinExistence type="inferred from homology"/>
<dbReference type="Pfam" id="PF00905">
    <property type="entry name" value="Transpeptidase"/>
    <property type="match status" value="1"/>
</dbReference>
<dbReference type="GO" id="GO:0071555">
    <property type="term" value="P:cell wall organization"/>
    <property type="evidence" value="ECO:0007669"/>
    <property type="project" value="UniProtKB-KW"/>
</dbReference>
<dbReference type="GO" id="GO:0008658">
    <property type="term" value="F:penicillin binding"/>
    <property type="evidence" value="ECO:0007669"/>
    <property type="project" value="InterPro"/>
</dbReference>
<dbReference type="GO" id="GO:0005886">
    <property type="term" value="C:plasma membrane"/>
    <property type="evidence" value="ECO:0007669"/>
    <property type="project" value="UniProtKB-SubCell"/>
</dbReference>
<dbReference type="EMBL" id="CP042430">
    <property type="protein sequence ID" value="QEC49686.1"/>
    <property type="molecule type" value="Genomic_DNA"/>
</dbReference>
<dbReference type="GO" id="GO:0009252">
    <property type="term" value="P:peptidoglycan biosynthetic process"/>
    <property type="evidence" value="ECO:0007669"/>
    <property type="project" value="UniProtKB-KW"/>
</dbReference>
<feature type="transmembrane region" description="Helical" evidence="11">
    <location>
        <begin position="21"/>
        <end position="41"/>
    </location>
</feature>
<dbReference type="InterPro" id="IPR036138">
    <property type="entry name" value="PBP_dimer_sf"/>
</dbReference>
<dbReference type="SUPFAM" id="SSF56601">
    <property type="entry name" value="beta-lactamase/transpeptidase-like"/>
    <property type="match status" value="1"/>
</dbReference>
<evidence type="ECO:0000256" key="4">
    <source>
        <dbReference type="ARBA" id="ARBA00022475"/>
    </source>
</evidence>
<evidence type="ECO:0000256" key="8">
    <source>
        <dbReference type="ARBA" id="ARBA00022989"/>
    </source>
</evidence>
<evidence type="ECO:0000313" key="14">
    <source>
        <dbReference type="EMBL" id="QEC49686.1"/>
    </source>
</evidence>
<dbReference type="KEGG" id="bsol:FSW04_20295"/>
<dbReference type="InterPro" id="IPR001460">
    <property type="entry name" value="PCN-bd_Tpept"/>
</dbReference>
<keyword evidence="15" id="KW-1185">Reference proteome</keyword>
<dbReference type="GO" id="GO:0071972">
    <property type="term" value="F:peptidoglycan L,D-transpeptidase activity"/>
    <property type="evidence" value="ECO:0007669"/>
    <property type="project" value="TreeGrafter"/>
</dbReference>
<dbReference type="PANTHER" id="PTHR30627:SF2">
    <property type="entry name" value="PEPTIDOGLYCAN D,D-TRANSPEPTIDASE MRDA"/>
    <property type="match status" value="1"/>
</dbReference>
<keyword evidence="9 11" id="KW-0472">Membrane</keyword>
<dbReference type="OrthoDB" id="9766847at2"/>
<keyword evidence="10" id="KW-0961">Cell wall biogenesis/degradation</keyword>
<sequence>MPVDPTSDRRPPVTPQMALRVAGVGVVAFILFGIVFFRLWYLQVLDGDKYLAQARENRVRTERIQAPRGQIVDRNNLKLVDNRRATVVSIDPRSIPVALRTQIAVYGQAFTARDKRPKGRKGPRPAMPQATGATQTLFRRLGTVLQMSPATINQRVVSSILQVPYADVRIKTDVDRSQRDYLEQYKERFPGVSVDQVYLRSYPIGDVAAQIIGSVGEISETQLKNKAYKGITSGTFIGQGGLESEYDKYLRGHDGTYQIEVNAAGERRQAVAARDPEPGRQLKLTLDLGLQQNAEQDFVQAGGGHPGAFVAMNPDTGAIYAMGSYPTFDPREYSKPFASQAAYDKKFGKAAGDPLFNRAIGGFYPTGSVFKPITSLAALQSGVTSPDKVIDDTGCISVGRTQADRRCNAGSKPNGPVNLVKALQVSSDVYFYKMGQALNPQPGHPLQKWARHLGLGHRTGIDLPGEGSGLVPDPAWRDAQNRKEARCRKQLGHPCGYADGTNRAWLPGDEINLAIGQGDLQASPLQMAVAYSTIVAGGKVPRPHLGQEVTDARGVVQKLDQPASKHVKIDPAWRSAIMEGLRRAASDPGGTSADVFKDWPKQQFPIYGKTGTAQRTGRPNDQSWYVAYSYDASAPDRNPIVIACTVEDGGFGAVAAAPAVRLMLSKWFQIKPKLVRGSSATR</sequence>
<evidence type="ECO:0000256" key="3">
    <source>
        <dbReference type="ARBA" id="ARBA00007171"/>
    </source>
</evidence>
<evidence type="ECO:0000256" key="2">
    <source>
        <dbReference type="ARBA" id="ARBA00004236"/>
    </source>
</evidence>
<dbReference type="AlphaFoldDB" id="A0A5B8U970"/>
<evidence type="ECO:0000313" key="15">
    <source>
        <dbReference type="Proteomes" id="UP000321805"/>
    </source>
</evidence>
<keyword evidence="4" id="KW-1003">Cell membrane</keyword>
<dbReference type="Pfam" id="PF03717">
    <property type="entry name" value="PBP_dimer"/>
    <property type="match status" value="1"/>
</dbReference>
<dbReference type="RefSeq" id="WP_146922051.1">
    <property type="nucleotide sequence ID" value="NZ_CP042430.1"/>
</dbReference>
<keyword evidence="7" id="KW-0573">Peptidoglycan synthesis</keyword>
<evidence type="ECO:0000256" key="1">
    <source>
        <dbReference type="ARBA" id="ARBA00004167"/>
    </source>
</evidence>
<evidence type="ECO:0000256" key="10">
    <source>
        <dbReference type="ARBA" id="ARBA00023316"/>
    </source>
</evidence>
<keyword evidence="6" id="KW-0133">Cell shape</keyword>
<evidence type="ECO:0000256" key="11">
    <source>
        <dbReference type="SAM" id="Phobius"/>
    </source>
</evidence>
<dbReference type="PANTHER" id="PTHR30627">
    <property type="entry name" value="PEPTIDOGLYCAN D,D-TRANSPEPTIDASE"/>
    <property type="match status" value="1"/>
</dbReference>
<keyword evidence="5 11" id="KW-0812">Transmembrane</keyword>
<gene>
    <name evidence="14" type="ORF">FSW04_20295</name>
</gene>
<comment type="subcellular location">
    <subcellularLocation>
        <location evidence="2">Cell membrane</location>
    </subcellularLocation>
    <subcellularLocation>
        <location evidence="1">Membrane</location>
        <topology evidence="1">Single-pass membrane protein</topology>
    </subcellularLocation>
</comment>
<comment type="similarity">
    <text evidence="3">Belongs to the transpeptidase family.</text>
</comment>
<evidence type="ECO:0000256" key="6">
    <source>
        <dbReference type="ARBA" id="ARBA00022960"/>
    </source>
</evidence>